<evidence type="ECO:0000256" key="6">
    <source>
        <dbReference type="ARBA" id="ARBA00023136"/>
    </source>
</evidence>
<dbReference type="EMBL" id="FUWM01000003">
    <property type="protein sequence ID" value="SJZ30741.1"/>
    <property type="molecule type" value="Genomic_DNA"/>
</dbReference>
<dbReference type="Gene3D" id="1.10.3720.10">
    <property type="entry name" value="MetI-like"/>
    <property type="match status" value="1"/>
</dbReference>
<feature type="transmembrane region" description="Helical" evidence="7">
    <location>
        <begin position="52"/>
        <end position="78"/>
    </location>
</feature>
<dbReference type="InterPro" id="IPR000515">
    <property type="entry name" value="MetI-like"/>
</dbReference>
<reference evidence="10" key="1">
    <citation type="submission" date="2017-02" db="EMBL/GenBank/DDBJ databases">
        <authorList>
            <person name="Varghese N."/>
            <person name="Submissions S."/>
        </authorList>
    </citation>
    <scope>NUCLEOTIDE SEQUENCE [LARGE SCALE GENOMIC DNA]</scope>
    <source>
        <strain evidence="10">ATCC BAA-73</strain>
    </source>
</reference>
<evidence type="ECO:0000256" key="4">
    <source>
        <dbReference type="ARBA" id="ARBA00022692"/>
    </source>
</evidence>
<feature type="transmembrane region" description="Helical" evidence="7">
    <location>
        <begin position="90"/>
        <end position="111"/>
    </location>
</feature>
<dbReference type="STRING" id="142842.SAMN02745118_00114"/>
<keyword evidence="2 7" id="KW-0813">Transport</keyword>
<protein>
    <submittedName>
        <fullName evidence="9">Molybdate/tungstate transport system permease protein</fullName>
    </submittedName>
</protein>
<name>A0A1T4JKS7_9FIRM</name>
<dbReference type="CDD" id="cd06261">
    <property type="entry name" value="TM_PBP2"/>
    <property type="match status" value="1"/>
</dbReference>
<accession>A0A1T4JKS7</accession>
<dbReference type="OrthoDB" id="9795403at2"/>
<evidence type="ECO:0000313" key="9">
    <source>
        <dbReference type="EMBL" id="SJZ30741.1"/>
    </source>
</evidence>
<feature type="transmembrane region" description="Helical" evidence="7">
    <location>
        <begin position="12"/>
        <end position="32"/>
    </location>
</feature>
<keyword evidence="5 7" id="KW-1133">Transmembrane helix</keyword>
<dbReference type="PROSITE" id="PS50928">
    <property type="entry name" value="ABC_TM1"/>
    <property type="match status" value="1"/>
</dbReference>
<feature type="transmembrane region" description="Helical" evidence="7">
    <location>
        <begin position="131"/>
        <end position="149"/>
    </location>
</feature>
<organism evidence="9 10">
    <name type="scientific">Selenihalanaerobacter shriftii</name>
    <dbReference type="NCBI Taxonomy" id="142842"/>
    <lineage>
        <taxon>Bacteria</taxon>
        <taxon>Bacillati</taxon>
        <taxon>Bacillota</taxon>
        <taxon>Clostridia</taxon>
        <taxon>Halanaerobiales</taxon>
        <taxon>Halobacteroidaceae</taxon>
        <taxon>Selenihalanaerobacter</taxon>
    </lineage>
</organism>
<evidence type="ECO:0000256" key="1">
    <source>
        <dbReference type="ARBA" id="ARBA00004651"/>
    </source>
</evidence>
<evidence type="ECO:0000256" key="5">
    <source>
        <dbReference type="ARBA" id="ARBA00022989"/>
    </source>
</evidence>
<dbReference type="Pfam" id="PF00528">
    <property type="entry name" value="BPD_transp_1"/>
    <property type="match status" value="1"/>
</dbReference>
<comment type="subcellular location">
    <subcellularLocation>
        <location evidence="1 7">Cell membrane</location>
        <topology evidence="1 7">Multi-pass membrane protein</topology>
    </subcellularLocation>
</comment>
<dbReference type="PANTHER" id="PTHR30183:SF3">
    <property type="entry name" value="MOLYBDENUM TRANSPORT SYSTEM PERMEASE PROTEIN MODB"/>
    <property type="match status" value="1"/>
</dbReference>
<dbReference type="PANTHER" id="PTHR30183">
    <property type="entry name" value="MOLYBDENUM TRANSPORT SYSTEM PERMEASE PROTEIN MODB"/>
    <property type="match status" value="1"/>
</dbReference>
<feature type="domain" description="ABC transmembrane type-1" evidence="8">
    <location>
        <begin position="52"/>
        <end position="255"/>
    </location>
</feature>
<dbReference type="InterPro" id="IPR035906">
    <property type="entry name" value="MetI-like_sf"/>
</dbReference>
<evidence type="ECO:0000259" key="8">
    <source>
        <dbReference type="PROSITE" id="PS50928"/>
    </source>
</evidence>
<comment type="similarity">
    <text evidence="7">Belongs to the binding-protein-dependent transport system permease family.</text>
</comment>
<dbReference type="GO" id="GO:0005886">
    <property type="term" value="C:plasma membrane"/>
    <property type="evidence" value="ECO:0007669"/>
    <property type="project" value="UniProtKB-SubCell"/>
</dbReference>
<keyword evidence="3" id="KW-1003">Cell membrane</keyword>
<gene>
    <name evidence="9" type="ORF">SAMN02745118_00114</name>
</gene>
<evidence type="ECO:0000256" key="7">
    <source>
        <dbReference type="RuleBase" id="RU363032"/>
    </source>
</evidence>
<keyword evidence="6 7" id="KW-0472">Membrane</keyword>
<evidence type="ECO:0000313" key="10">
    <source>
        <dbReference type="Proteomes" id="UP000190625"/>
    </source>
</evidence>
<proteinExistence type="inferred from homology"/>
<dbReference type="RefSeq" id="WP_078808650.1">
    <property type="nucleotide sequence ID" value="NZ_FUWM01000003.1"/>
</dbReference>
<dbReference type="GO" id="GO:0055085">
    <property type="term" value="P:transmembrane transport"/>
    <property type="evidence" value="ECO:0007669"/>
    <property type="project" value="InterPro"/>
</dbReference>
<keyword evidence="10" id="KW-1185">Reference proteome</keyword>
<dbReference type="Proteomes" id="UP000190625">
    <property type="component" value="Unassembled WGS sequence"/>
</dbReference>
<sequence length="263" mass="29080">MIKRISLFELALYLLAGVALLFISLPLLNLVFESFSFIALSKILTSDFYNAMQVSLIASIITLIINILWGLPLAYLLARKNFKGKRILQAIIFFPIVIPPIVSGILLLMIFGPRSIIGEVLASSDLRFTGTIWGTILAQTFITAPYLIITTKIAFEKVDEKLEAVSLLLGKSQWQTFKDITLPLAKKGIIAGILLTWIRAIGEFGATIILAYHPNSLPIRIWVEFTSGGLNSALPLVIGLILVVIFILILLKLISGELKLRTF</sequence>
<evidence type="ECO:0000256" key="3">
    <source>
        <dbReference type="ARBA" id="ARBA00022475"/>
    </source>
</evidence>
<dbReference type="SUPFAM" id="SSF161098">
    <property type="entry name" value="MetI-like"/>
    <property type="match status" value="1"/>
</dbReference>
<dbReference type="AlphaFoldDB" id="A0A1T4JKS7"/>
<feature type="transmembrane region" description="Helical" evidence="7">
    <location>
        <begin position="233"/>
        <end position="254"/>
    </location>
</feature>
<evidence type="ECO:0000256" key="2">
    <source>
        <dbReference type="ARBA" id="ARBA00022448"/>
    </source>
</evidence>
<feature type="transmembrane region" description="Helical" evidence="7">
    <location>
        <begin position="188"/>
        <end position="213"/>
    </location>
</feature>
<keyword evidence="4 7" id="KW-0812">Transmembrane</keyword>